<evidence type="ECO:0000259" key="1">
    <source>
        <dbReference type="Pfam" id="PF00248"/>
    </source>
</evidence>
<dbReference type="CDD" id="cd19100">
    <property type="entry name" value="AKR_unchar"/>
    <property type="match status" value="1"/>
</dbReference>
<reference evidence="2" key="1">
    <citation type="journal article" date="2014" name="Front. Microbiol.">
        <title>High frequency of phylogenetically diverse reductive dehalogenase-homologous genes in deep subseafloor sedimentary metagenomes.</title>
        <authorList>
            <person name="Kawai M."/>
            <person name="Futagami T."/>
            <person name="Toyoda A."/>
            <person name="Takaki Y."/>
            <person name="Nishi S."/>
            <person name="Hori S."/>
            <person name="Arai W."/>
            <person name="Tsubouchi T."/>
            <person name="Morono Y."/>
            <person name="Uchiyama I."/>
            <person name="Ito T."/>
            <person name="Fujiyama A."/>
            <person name="Inagaki F."/>
            <person name="Takami H."/>
        </authorList>
    </citation>
    <scope>NUCLEOTIDE SEQUENCE</scope>
    <source>
        <strain evidence="2">Expedition CK06-06</strain>
    </source>
</reference>
<name>X1BCY8_9ZZZZ</name>
<dbReference type="InterPro" id="IPR020471">
    <property type="entry name" value="AKR"/>
</dbReference>
<dbReference type="InterPro" id="IPR036812">
    <property type="entry name" value="NAD(P)_OxRdtase_dom_sf"/>
</dbReference>
<dbReference type="PANTHER" id="PTHR43312:SF1">
    <property type="entry name" value="NADP-DEPENDENT OXIDOREDUCTASE DOMAIN-CONTAINING PROTEIN"/>
    <property type="match status" value="1"/>
</dbReference>
<dbReference type="Gene3D" id="3.20.20.100">
    <property type="entry name" value="NADP-dependent oxidoreductase domain"/>
    <property type="match status" value="1"/>
</dbReference>
<feature type="domain" description="NADP-dependent oxidoreductase" evidence="1">
    <location>
        <begin position="19"/>
        <end position="272"/>
    </location>
</feature>
<evidence type="ECO:0000313" key="2">
    <source>
        <dbReference type="EMBL" id="GAG79072.1"/>
    </source>
</evidence>
<dbReference type="PANTHER" id="PTHR43312">
    <property type="entry name" value="D-THREO-ALDOSE 1-DEHYDROGENASE"/>
    <property type="match status" value="1"/>
</dbReference>
<protein>
    <recommendedName>
        <fullName evidence="1">NADP-dependent oxidoreductase domain-containing protein</fullName>
    </recommendedName>
</protein>
<proteinExistence type="predicted"/>
<dbReference type="InterPro" id="IPR023210">
    <property type="entry name" value="NADP_OxRdtase_dom"/>
</dbReference>
<dbReference type="SUPFAM" id="SSF51430">
    <property type="entry name" value="NAD(P)-linked oxidoreductase"/>
    <property type="match status" value="1"/>
</dbReference>
<dbReference type="InterPro" id="IPR053135">
    <property type="entry name" value="AKR2_Oxidoreductase"/>
</dbReference>
<sequence length="289" mass="33062">RWINGNADFWKTGAKITFITMGGCGLGYVDQDKADKAVKLAMDHGINMIDVAPTYGNAEVRLNPWIERYRNKFFLSEKTLKRKKNGAWRQLNKSLEKLGTSYFDLYQFHAVSSMEELYQILGENGAMEAFREAKETGLIKNIGITAHDDVRVLQKAIELSDDIDTILLPVYVSALVNPNPVNDFKRILEITREKNIGVTAIKAISRGRWQGDANYNTWYEPLDNQELIDQAVWFTLSQEGVTTYSLPCDVRLWPLVLDAATRYEKLSNEEQKNAVKMARQNEFQPLFPK</sequence>
<feature type="non-terminal residue" evidence="2">
    <location>
        <position position="1"/>
    </location>
</feature>
<dbReference type="PRINTS" id="PR00069">
    <property type="entry name" value="ALDKETRDTASE"/>
</dbReference>
<comment type="caution">
    <text evidence="2">The sequence shown here is derived from an EMBL/GenBank/DDBJ whole genome shotgun (WGS) entry which is preliminary data.</text>
</comment>
<dbReference type="Pfam" id="PF00248">
    <property type="entry name" value="Aldo_ket_red"/>
    <property type="match status" value="1"/>
</dbReference>
<dbReference type="EMBL" id="BART01016228">
    <property type="protein sequence ID" value="GAG79072.1"/>
    <property type="molecule type" value="Genomic_DNA"/>
</dbReference>
<organism evidence="2">
    <name type="scientific">marine sediment metagenome</name>
    <dbReference type="NCBI Taxonomy" id="412755"/>
    <lineage>
        <taxon>unclassified sequences</taxon>
        <taxon>metagenomes</taxon>
        <taxon>ecological metagenomes</taxon>
    </lineage>
</organism>
<accession>X1BCY8</accession>
<gene>
    <name evidence="2" type="ORF">S01H4_31269</name>
</gene>
<dbReference type="AlphaFoldDB" id="X1BCY8"/>
<dbReference type="GO" id="GO:0016491">
    <property type="term" value="F:oxidoreductase activity"/>
    <property type="evidence" value="ECO:0007669"/>
    <property type="project" value="InterPro"/>
</dbReference>